<dbReference type="CDD" id="cd02440">
    <property type="entry name" value="AdoMet_MTases"/>
    <property type="match status" value="1"/>
</dbReference>
<evidence type="ECO:0000256" key="7">
    <source>
        <dbReference type="ARBA" id="ARBA00043129"/>
    </source>
</evidence>
<evidence type="ECO:0000256" key="5">
    <source>
        <dbReference type="ARBA" id="ARBA00039112"/>
    </source>
</evidence>
<dbReference type="Gene3D" id="3.40.50.150">
    <property type="entry name" value="Vaccinia Virus protein VP39"/>
    <property type="match status" value="1"/>
</dbReference>
<feature type="compositionally biased region" description="Basic and acidic residues" evidence="11">
    <location>
        <begin position="125"/>
        <end position="136"/>
    </location>
</feature>
<comment type="caution">
    <text evidence="12">The sequence shown here is derived from an EMBL/GenBank/DDBJ whole genome shotgun (WGS) entry which is preliminary data.</text>
</comment>
<evidence type="ECO:0000256" key="3">
    <source>
        <dbReference type="ARBA" id="ARBA00022679"/>
    </source>
</evidence>
<keyword evidence="4" id="KW-0949">S-adenosyl-L-methionine</keyword>
<comment type="catalytic activity">
    <reaction evidence="10">
        <text>N-terminal L-alanyl-L-prolyl-L-lysyl-[protein] + 3 S-adenosyl-L-methionine = N-terminal N,N,N-trimethyl-L-alanyl-L-prolyl-L-lysyl-[protein] + 3 S-adenosyl-L-homocysteine + 3 H(+)</text>
        <dbReference type="Rhea" id="RHEA:54712"/>
        <dbReference type="Rhea" id="RHEA-COMP:13785"/>
        <dbReference type="Rhea" id="RHEA-COMP:13971"/>
        <dbReference type="ChEBI" id="CHEBI:15378"/>
        <dbReference type="ChEBI" id="CHEBI:57856"/>
        <dbReference type="ChEBI" id="CHEBI:59789"/>
        <dbReference type="ChEBI" id="CHEBI:138057"/>
        <dbReference type="ChEBI" id="CHEBI:138315"/>
        <dbReference type="EC" id="2.1.1.244"/>
    </reaction>
</comment>
<dbReference type="EMBL" id="JANPWZ010003248">
    <property type="protein sequence ID" value="KAJ3553610.1"/>
    <property type="molecule type" value="Genomic_DNA"/>
</dbReference>
<sequence>MTRKTSTTIPRNSRPLRRALPAVREVMVTEVTEVGAVTETAGEAMETVGEATEATAMAGEVTALDTAATAGADTKVATRAVMAVVTEVVMAVVTVTPAILPLLARPDPATREEKKITNMAPSNSKKSETPTEDRDASSPTLASDSRINAGDSRHYWQGIDANDNGMLGGYGHVSRVDLRGSRSFLAKLGFGRNNGVKTIGRVLEGGAGIGRITCGLLLDLADTVDVVEPISKFTDALAKREGVGRILNMGLEEWRPDQADDINYDVIWNQWCLGHLTDAQLEEYLLCCKSVLSTGEDEKIKGVIIVKENITTGEDLFDETDSSVTRTEDTFKRIFEKAGLRIIKSELQHGLPSELYPVRMFALRPK</sequence>
<accession>A0A9W8TGE5</accession>
<evidence type="ECO:0000256" key="10">
    <source>
        <dbReference type="ARBA" id="ARBA00048167"/>
    </source>
</evidence>
<dbReference type="InterPro" id="IPR008576">
    <property type="entry name" value="MeTrfase_NTM1"/>
</dbReference>
<comment type="catalytic activity">
    <reaction evidence="8">
        <text>N-terminal L-seryl-L-prolyl-L-lysyl-[protein] + 3 S-adenosyl-L-methionine = N-terminal N,N,N-trimethyl-L-seryl-L-prolyl-L-lysyl-[protein] + 3 S-adenosyl-L-homocysteine + 3 H(+)</text>
        <dbReference type="Rhea" id="RHEA:54724"/>
        <dbReference type="Rhea" id="RHEA-COMP:13789"/>
        <dbReference type="Rhea" id="RHEA-COMP:13973"/>
        <dbReference type="ChEBI" id="CHEBI:15378"/>
        <dbReference type="ChEBI" id="CHEBI:57856"/>
        <dbReference type="ChEBI" id="CHEBI:59789"/>
        <dbReference type="ChEBI" id="CHEBI:138061"/>
        <dbReference type="ChEBI" id="CHEBI:138317"/>
        <dbReference type="EC" id="2.1.1.244"/>
    </reaction>
</comment>
<evidence type="ECO:0000256" key="4">
    <source>
        <dbReference type="ARBA" id="ARBA00022691"/>
    </source>
</evidence>
<dbReference type="InterPro" id="IPR029063">
    <property type="entry name" value="SAM-dependent_MTases_sf"/>
</dbReference>
<dbReference type="EC" id="2.1.1.244" evidence="5"/>
<evidence type="ECO:0000313" key="13">
    <source>
        <dbReference type="Proteomes" id="UP001148614"/>
    </source>
</evidence>
<protein>
    <recommendedName>
        <fullName evidence="6">Alpha N-terminal protein methyltransferase 1</fullName>
        <ecNumber evidence="5">2.1.1.244</ecNumber>
    </recommendedName>
    <alternativeName>
        <fullName evidence="7">X-Pro-Lys N-terminal protein methyltransferase 1</fullName>
    </alternativeName>
</protein>
<dbReference type="AlphaFoldDB" id="A0A9W8TGE5"/>
<evidence type="ECO:0000313" key="12">
    <source>
        <dbReference type="EMBL" id="KAJ3553610.1"/>
    </source>
</evidence>
<evidence type="ECO:0000256" key="1">
    <source>
        <dbReference type="ARBA" id="ARBA00009059"/>
    </source>
</evidence>
<feature type="compositionally biased region" description="Polar residues" evidence="11">
    <location>
        <begin position="137"/>
        <end position="146"/>
    </location>
</feature>
<reference evidence="12" key="1">
    <citation type="submission" date="2022-07" db="EMBL/GenBank/DDBJ databases">
        <title>Genome Sequence of Xylaria arbuscula.</title>
        <authorList>
            <person name="Buettner E."/>
        </authorList>
    </citation>
    <scope>NUCLEOTIDE SEQUENCE</scope>
    <source>
        <strain evidence="12">VT107</strain>
    </source>
</reference>
<proteinExistence type="inferred from homology"/>
<dbReference type="GO" id="GO:0032259">
    <property type="term" value="P:methylation"/>
    <property type="evidence" value="ECO:0007669"/>
    <property type="project" value="UniProtKB-KW"/>
</dbReference>
<dbReference type="PANTHER" id="PTHR12753">
    <property type="entry name" value="AD-003 - RELATED"/>
    <property type="match status" value="1"/>
</dbReference>
<dbReference type="Proteomes" id="UP001148614">
    <property type="component" value="Unassembled WGS sequence"/>
</dbReference>
<evidence type="ECO:0000256" key="2">
    <source>
        <dbReference type="ARBA" id="ARBA00022603"/>
    </source>
</evidence>
<comment type="catalytic activity">
    <reaction evidence="9">
        <text>N-terminal L-prolyl-L-prolyl-L-lysyl-[protein] + 2 S-adenosyl-L-methionine = N-terminal N,N-dimethyl-L-prolyl-L-prolyl-L-lysyl-[protein] + 2 S-adenosyl-L-homocysteine + 2 H(+)</text>
        <dbReference type="Rhea" id="RHEA:54736"/>
        <dbReference type="Rhea" id="RHEA-COMP:13787"/>
        <dbReference type="Rhea" id="RHEA-COMP:13974"/>
        <dbReference type="ChEBI" id="CHEBI:15378"/>
        <dbReference type="ChEBI" id="CHEBI:57856"/>
        <dbReference type="ChEBI" id="CHEBI:59789"/>
        <dbReference type="ChEBI" id="CHEBI:138059"/>
        <dbReference type="ChEBI" id="CHEBI:138318"/>
        <dbReference type="EC" id="2.1.1.244"/>
    </reaction>
</comment>
<dbReference type="VEuPathDB" id="FungiDB:F4678DRAFT_479441"/>
<evidence type="ECO:0000256" key="11">
    <source>
        <dbReference type="SAM" id="MobiDB-lite"/>
    </source>
</evidence>
<dbReference type="Pfam" id="PF05891">
    <property type="entry name" value="Methyltransf_PK"/>
    <property type="match status" value="1"/>
</dbReference>
<evidence type="ECO:0000256" key="9">
    <source>
        <dbReference type="ARBA" id="ARBA00047885"/>
    </source>
</evidence>
<dbReference type="PANTHER" id="PTHR12753:SF0">
    <property type="entry name" value="ALPHA N-TERMINAL PROTEIN METHYLTRANSFERASE 1"/>
    <property type="match status" value="1"/>
</dbReference>
<name>A0A9W8TGE5_9PEZI</name>
<dbReference type="GO" id="GO:0005737">
    <property type="term" value="C:cytoplasm"/>
    <property type="evidence" value="ECO:0007669"/>
    <property type="project" value="TreeGrafter"/>
</dbReference>
<keyword evidence="2" id="KW-0489">Methyltransferase</keyword>
<gene>
    <name evidence="12" type="ORF">NPX13_g10850</name>
</gene>
<evidence type="ECO:0000256" key="6">
    <source>
        <dbReference type="ARBA" id="ARBA00039449"/>
    </source>
</evidence>
<dbReference type="GO" id="GO:0071885">
    <property type="term" value="F:N-terminal protein N-methyltransferase activity"/>
    <property type="evidence" value="ECO:0007669"/>
    <property type="project" value="UniProtKB-EC"/>
</dbReference>
<comment type="similarity">
    <text evidence="1">Belongs to the methyltransferase superfamily. NTM1 family.</text>
</comment>
<evidence type="ECO:0000256" key="8">
    <source>
        <dbReference type="ARBA" id="ARBA00047306"/>
    </source>
</evidence>
<feature type="region of interest" description="Disordered" evidence="11">
    <location>
        <begin position="111"/>
        <end position="147"/>
    </location>
</feature>
<dbReference type="SUPFAM" id="SSF53335">
    <property type="entry name" value="S-adenosyl-L-methionine-dependent methyltransferases"/>
    <property type="match status" value="1"/>
</dbReference>
<organism evidence="12 13">
    <name type="scientific">Xylaria arbuscula</name>
    <dbReference type="NCBI Taxonomy" id="114810"/>
    <lineage>
        <taxon>Eukaryota</taxon>
        <taxon>Fungi</taxon>
        <taxon>Dikarya</taxon>
        <taxon>Ascomycota</taxon>
        <taxon>Pezizomycotina</taxon>
        <taxon>Sordariomycetes</taxon>
        <taxon>Xylariomycetidae</taxon>
        <taxon>Xylariales</taxon>
        <taxon>Xylariaceae</taxon>
        <taxon>Xylaria</taxon>
    </lineage>
</organism>
<keyword evidence="3" id="KW-0808">Transferase</keyword>
<keyword evidence="13" id="KW-1185">Reference proteome</keyword>